<dbReference type="Pfam" id="PF04068">
    <property type="entry name" value="Fer4_RLI"/>
    <property type="match status" value="1"/>
</dbReference>
<organism evidence="2 3">
    <name type="scientific">Cylicostephanus goldi</name>
    <name type="common">Nematode worm</name>
    <dbReference type="NCBI Taxonomy" id="71465"/>
    <lineage>
        <taxon>Eukaryota</taxon>
        <taxon>Metazoa</taxon>
        <taxon>Ecdysozoa</taxon>
        <taxon>Nematoda</taxon>
        <taxon>Chromadorea</taxon>
        <taxon>Rhabditida</taxon>
        <taxon>Rhabditina</taxon>
        <taxon>Rhabditomorpha</taxon>
        <taxon>Strongyloidea</taxon>
        <taxon>Strongylidae</taxon>
        <taxon>Cylicostephanus</taxon>
    </lineage>
</organism>
<keyword evidence="3" id="KW-1185">Reference proteome</keyword>
<dbReference type="PROSITE" id="PS51379">
    <property type="entry name" value="4FE4S_FER_2"/>
    <property type="match status" value="1"/>
</dbReference>
<dbReference type="Pfam" id="PF00037">
    <property type="entry name" value="Fer4"/>
    <property type="match status" value="1"/>
</dbReference>
<dbReference type="EMBL" id="UYRV01135388">
    <property type="protein sequence ID" value="VDN38740.1"/>
    <property type="molecule type" value="Genomic_DNA"/>
</dbReference>
<dbReference type="InterPro" id="IPR013283">
    <property type="entry name" value="RLI1"/>
</dbReference>
<dbReference type="OrthoDB" id="6593433at2759"/>
<evidence type="ECO:0000259" key="1">
    <source>
        <dbReference type="PROSITE" id="PS51379"/>
    </source>
</evidence>
<accession>A0A3P7NER3</accession>
<dbReference type="PROSITE" id="PS00198">
    <property type="entry name" value="4FE4S_FER_1"/>
    <property type="match status" value="1"/>
</dbReference>
<protein>
    <recommendedName>
        <fullName evidence="1">4Fe-4S ferredoxin-type domain-containing protein</fullName>
    </recommendedName>
</protein>
<reference evidence="2 3" key="1">
    <citation type="submission" date="2018-11" db="EMBL/GenBank/DDBJ databases">
        <authorList>
            <consortium name="Pathogen Informatics"/>
        </authorList>
    </citation>
    <scope>NUCLEOTIDE SEQUENCE [LARGE SCALE GENOMIC DNA]</scope>
</reference>
<dbReference type="AlphaFoldDB" id="A0A3P7NER3"/>
<feature type="non-terminal residue" evidence="2">
    <location>
        <position position="101"/>
    </location>
</feature>
<dbReference type="InterPro" id="IPR017900">
    <property type="entry name" value="4Fe4S_Fe_S_CS"/>
</dbReference>
<dbReference type="Proteomes" id="UP000271889">
    <property type="component" value="Unassembled WGS sequence"/>
</dbReference>
<dbReference type="PANTHER" id="PTHR19248">
    <property type="entry name" value="ATP-BINDING TRANSPORT PROTEIN-RELATED"/>
    <property type="match status" value="1"/>
</dbReference>
<dbReference type="Gene3D" id="3.40.50.300">
    <property type="entry name" value="P-loop containing nucleotide triphosphate hydrolases"/>
    <property type="match status" value="1"/>
</dbReference>
<gene>
    <name evidence="2" type="ORF">CGOC_LOCUS13801</name>
</gene>
<dbReference type="InterPro" id="IPR007209">
    <property type="entry name" value="RNaseL-inhib-like_metal-bd_dom"/>
</dbReference>
<evidence type="ECO:0000313" key="2">
    <source>
        <dbReference type="EMBL" id="VDN38740.1"/>
    </source>
</evidence>
<name>A0A3P7NER3_CYLGO</name>
<dbReference type="SUPFAM" id="SSF54862">
    <property type="entry name" value="4Fe-4S ferredoxins"/>
    <property type="match status" value="1"/>
</dbReference>
<proteinExistence type="predicted"/>
<feature type="domain" description="4Fe-4S ferredoxin-type" evidence="1">
    <location>
        <begin position="43"/>
        <end position="72"/>
    </location>
</feature>
<dbReference type="PRINTS" id="PR01868">
    <property type="entry name" value="ABCEFAMILY"/>
</dbReference>
<dbReference type="InterPro" id="IPR017896">
    <property type="entry name" value="4Fe4S_Fe-S-bd"/>
</dbReference>
<sequence length="101" mass="11357">MNRKGPMQKNDETDKPLRIAIVEKDRCKPKNCKQCIVVETTSPVAEISEVLCIGCGICVKKCPYNAIKIINLPANLANECTHRYSMNSFKLHRLPTPRTGE</sequence>
<evidence type="ECO:0000313" key="3">
    <source>
        <dbReference type="Proteomes" id="UP000271889"/>
    </source>
</evidence>
<dbReference type="InterPro" id="IPR027417">
    <property type="entry name" value="P-loop_NTPase"/>
</dbReference>